<sequence length="92" mass="10211">MLRLFVLLVLISLSVSGQFGEWCNGEHCDYDKKCINYPSGPKCGNRLEGEGNFPPLRRTRPKRHNEDIVCDSTPCAKGKCVPGNGDEPSRCV</sequence>
<feature type="signal peptide" evidence="1">
    <location>
        <begin position="1"/>
        <end position="17"/>
    </location>
</feature>
<organism evidence="2 3">
    <name type="scientific">Mesorhabditis belari</name>
    <dbReference type="NCBI Taxonomy" id="2138241"/>
    <lineage>
        <taxon>Eukaryota</taxon>
        <taxon>Metazoa</taxon>
        <taxon>Ecdysozoa</taxon>
        <taxon>Nematoda</taxon>
        <taxon>Chromadorea</taxon>
        <taxon>Rhabditida</taxon>
        <taxon>Rhabditina</taxon>
        <taxon>Rhabditomorpha</taxon>
        <taxon>Rhabditoidea</taxon>
        <taxon>Rhabditidae</taxon>
        <taxon>Mesorhabditinae</taxon>
        <taxon>Mesorhabditis</taxon>
    </lineage>
</organism>
<protein>
    <submittedName>
        <fullName evidence="3 4">Uncharacterized protein</fullName>
    </submittedName>
</protein>
<keyword evidence="1" id="KW-0732">Signal</keyword>
<feature type="chain" id="PRO_5041856420" evidence="1">
    <location>
        <begin position="18"/>
        <end position="92"/>
    </location>
</feature>
<evidence type="ECO:0000256" key="1">
    <source>
        <dbReference type="SAM" id="SignalP"/>
    </source>
</evidence>
<reference evidence="3 4" key="1">
    <citation type="submission" date="2024-02" db="UniProtKB">
        <authorList>
            <consortium name="WormBaseParasite"/>
        </authorList>
    </citation>
    <scope>IDENTIFICATION</scope>
</reference>
<dbReference type="WBParaSite" id="MBELARI_LOCUS18033">
    <property type="protein sequence ID" value="MBELARI_LOCUS18033"/>
    <property type="gene ID" value="MBELARI_LOCUS18033"/>
</dbReference>
<dbReference type="Proteomes" id="UP000887575">
    <property type="component" value="Unassembled WGS sequence"/>
</dbReference>
<dbReference type="AlphaFoldDB" id="A0AAF3EV18"/>
<evidence type="ECO:0000313" key="3">
    <source>
        <dbReference type="WBParaSite" id="MBELARI_LOCUS18033"/>
    </source>
</evidence>
<proteinExistence type="predicted"/>
<name>A0AAF3EV18_9BILA</name>
<evidence type="ECO:0000313" key="2">
    <source>
        <dbReference type="Proteomes" id="UP000887575"/>
    </source>
</evidence>
<dbReference type="WBParaSite" id="MBELARI_LOCUS7132">
    <property type="protein sequence ID" value="MBELARI_LOCUS7132"/>
    <property type="gene ID" value="MBELARI_LOCUS7132"/>
</dbReference>
<accession>A0AAF3EV18</accession>
<keyword evidence="2" id="KW-1185">Reference proteome</keyword>
<evidence type="ECO:0000313" key="4">
    <source>
        <dbReference type="WBParaSite" id="MBELARI_LOCUS7132"/>
    </source>
</evidence>